<dbReference type="PROSITE" id="PS50088">
    <property type="entry name" value="ANK_REPEAT"/>
    <property type="match status" value="2"/>
</dbReference>
<dbReference type="PANTHER" id="PTHR24198:SF165">
    <property type="entry name" value="ANKYRIN REPEAT-CONTAINING PROTEIN-RELATED"/>
    <property type="match status" value="1"/>
</dbReference>
<gene>
    <name evidence="4" type="ORF">PCAR00345_LOCUS39836</name>
</gene>
<evidence type="ECO:0000256" key="1">
    <source>
        <dbReference type="ARBA" id="ARBA00022737"/>
    </source>
</evidence>
<evidence type="ECO:0000313" key="4">
    <source>
        <dbReference type="EMBL" id="CAE0787128.1"/>
    </source>
</evidence>
<dbReference type="InterPro" id="IPR002110">
    <property type="entry name" value="Ankyrin_rpt"/>
</dbReference>
<dbReference type="SUPFAM" id="SSF48403">
    <property type="entry name" value="Ankyrin repeat"/>
    <property type="match status" value="1"/>
</dbReference>
<protein>
    <submittedName>
        <fullName evidence="4">Uncharacterized protein</fullName>
    </submittedName>
</protein>
<feature type="repeat" description="ANK" evidence="3">
    <location>
        <begin position="124"/>
        <end position="156"/>
    </location>
</feature>
<sequence>MSCTPWRSVPPQRRWMPQSQFRVDGACGSCICGNEFIVKLLLSSNANPDGKQQQGQWTPLFDALFSGRCAIECAAALLDAGATNIDAPLSGSATLLHFAVQRDNLSALGLLLAHRAHVDKPRLGGATPLYSACQDGRTDAARVLIGARADVNRPRGTGATPLHVAAAGGHAGCVKLLLAAQASTQVATREGETPLAMALALHEADAASGKWDAAIQLLTLQDEHARPSDTKGGDNALRCQQRLVS</sequence>
<dbReference type="Gene3D" id="1.25.40.20">
    <property type="entry name" value="Ankyrin repeat-containing domain"/>
    <property type="match status" value="1"/>
</dbReference>
<feature type="repeat" description="ANK" evidence="3">
    <location>
        <begin position="157"/>
        <end position="189"/>
    </location>
</feature>
<evidence type="ECO:0000256" key="2">
    <source>
        <dbReference type="ARBA" id="ARBA00023043"/>
    </source>
</evidence>
<proteinExistence type="predicted"/>
<dbReference type="SMART" id="SM00248">
    <property type="entry name" value="ANK"/>
    <property type="match status" value="4"/>
</dbReference>
<organism evidence="4">
    <name type="scientific">Chrysotila carterae</name>
    <name type="common">Marine alga</name>
    <name type="synonym">Syracosphaera carterae</name>
    <dbReference type="NCBI Taxonomy" id="13221"/>
    <lineage>
        <taxon>Eukaryota</taxon>
        <taxon>Haptista</taxon>
        <taxon>Haptophyta</taxon>
        <taxon>Prymnesiophyceae</taxon>
        <taxon>Isochrysidales</taxon>
        <taxon>Isochrysidaceae</taxon>
        <taxon>Chrysotila</taxon>
    </lineage>
</organism>
<reference evidence="4" key="1">
    <citation type="submission" date="2021-01" db="EMBL/GenBank/DDBJ databases">
        <authorList>
            <person name="Corre E."/>
            <person name="Pelletier E."/>
            <person name="Niang G."/>
            <person name="Scheremetjew M."/>
            <person name="Finn R."/>
            <person name="Kale V."/>
            <person name="Holt S."/>
            <person name="Cochrane G."/>
            <person name="Meng A."/>
            <person name="Brown T."/>
            <person name="Cohen L."/>
        </authorList>
    </citation>
    <scope>NUCLEOTIDE SEQUENCE</scope>
    <source>
        <strain evidence="4">CCMP645</strain>
    </source>
</reference>
<dbReference type="AlphaFoldDB" id="A0A7S4C4Z6"/>
<keyword evidence="1" id="KW-0677">Repeat</keyword>
<dbReference type="Pfam" id="PF13637">
    <property type="entry name" value="Ank_4"/>
    <property type="match status" value="1"/>
</dbReference>
<keyword evidence="2 3" id="KW-0040">ANK repeat</keyword>
<dbReference type="PROSITE" id="PS50297">
    <property type="entry name" value="ANK_REP_REGION"/>
    <property type="match status" value="2"/>
</dbReference>
<name>A0A7S4C4Z6_CHRCT</name>
<accession>A0A7S4C4Z6</accession>
<dbReference type="EMBL" id="HBIZ01064710">
    <property type="protein sequence ID" value="CAE0787128.1"/>
    <property type="molecule type" value="Transcribed_RNA"/>
</dbReference>
<dbReference type="InterPro" id="IPR036770">
    <property type="entry name" value="Ankyrin_rpt-contain_sf"/>
</dbReference>
<dbReference type="PANTHER" id="PTHR24198">
    <property type="entry name" value="ANKYRIN REPEAT AND PROTEIN KINASE DOMAIN-CONTAINING PROTEIN"/>
    <property type="match status" value="1"/>
</dbReference>
<evidence type="ECO:0000256" key="3">
    <source>
        <dbReference type="PROSITE-ProRule" id="PRU00023"/>
    </source>
</evidence>